<name>A0AAV4SHJ6_CAEEX</name>
<dbReference type="AlphaFoldDB" id="A0AAV4SHJ6"/>
<accession>A0AAV4SHJ6</accession>
<gene>
    <name evidence="1" type="ORF">CEXT_14761</name>
</gene>
<organism evidence="1 2">
    <name type="scientific">Caerostris extrusa</name>
    <name type="common">Bark spider</name>
    <name type="synonym">Caerostris bankana</name>
    <dbReference type="NCBI Taxonomy" id="172846"/>
    <lineage>
        <taxon>Eukaryota</taxon>
        <taxon>Metazoa</taxon>
        <taxon>Ecdysozoa</taxon>
        <taxon>Arthropoda</taxon>
        <taxon>Chelicerata</taxon>
        <taxon>Arachnida</taxon>
        <taxon>Araneae</taxon>
        <taxon>Araneomorphae</taxon>
        <taxon>Entelegynae</taxon>
        <taxon>Araneoidea</taxon>
        <taxon>Araneidae</taxon>
        <taxon>Caerostris</taxon>
    </lineage>
</organism>
<dbReference type="Proteomes" id="UP001054945">
    <property type="component" value="Unassembled WGS sequence"/>
</dbReference>
<reference evidence="1 2" key="1">
    <citation type="submission" date="2021-06" db="EMBL/GenBank/DDBJ databases">
        <title>Caerostris extrusa draft genome.</title>
        <authorList>
            <person name="Kono N."/>
            <person name="Arakawa K."/>
        </authorList>
    </citation>
    <scope>NUCLEOTIDE SEQUENCE [LARGE SCALE GENOMIC DNA]</scope>
</reference>
<protein>
    <submittedName>
        <fullName evidence="1">Uncharacterized protein</fullName>
    </submittedName>
</protein>
<keyword evidence="2" id="KW-1185">Reference proteome</keyword>
<dbReference type="EMBL" id="BPLR01009585">
    <property type="protein sequence ID" value="GIY33037.1"/>
    <property type="molecule type" value="Genomic_DNA"/>
</dbReference>
<evidence type="ECO:0000313" key="2">
    <source>
        <dbReference type="Proteomes" id="UP001054945"/>
    </source>
</evidence>
<evidence type="ECO:0000313" key="1">
    <source>
        <dbReference type="EMBL" id="GIY33037.1"/>
    </source>
</evidence>
<comment type="caution">
    <text evidence="1">The sequence shown here is derived from an EMBL/GenBank/DDBJ whole genome shotgun (WGS) entry which is preliminary data.</text>
</comment>
<proteinExistence type="predicted"/>
<sequence>MEKGMYAKINNIPHVRVAVLKLLSAPAFEKVRFEDFPVGFWRRLVAWLIDKGLGFLFGPVLHLPVFCRLAKKGRRSFIGIGMITYCRGHVNYIVNKKKKKEPAAAGWVEFRERLSRFESLNGFSRLQHLEHALRPFNDAARAIIHCRPSDCPTETVGLGSDVSLGYRLLYFEYQPGSLFNDTRFFHESRHFCLVIIRKPDAVIRLVKETVPWCLLSYDVTAL</sequence>